<evidence type="ECO:0000256" key="2">
    <source>
        <dbReference type="SAM" id="MobiDB-lite"/>
    </source>
</evidence>
<dbReference type="SUPFAM" id="SSF57756">
    <property type="entry name" value="Retrovirus zinc finger-like domains"/>
    <property type="match status" value="1"/>
</dbReference>
<dbReference type="AlphaFoldDB" id="A0A2P5AXU2"/>
<sequence>METVMIRANIEENREATMSRFFVGLNREIVNVVELQHYMELEDMVHMAVKIENQLKRRDNTRLSQSPSTSAWKSNQWKMDERQPTMKPKTKQKQEVISHVKQGKSNSSTSRNPDIKCFKCQGRGHIANQCPNKRVMVLQDDSEIETEDEDDIDHIPPLEDADEEEYPT</sequence>
<name>A0A2P5AXU2_PARAD</name>
<evidence type="ECO:0000313" key="4">
    <source>
        <dbReference type="EMBL" id="PON41316.1"/>
    </source>
</evidence>
<feature type="compositionally biased region" description="Acidic residues" evidence="2">
    <location>
        <begin position="159"/>
        <end position="168"/>
    </location>
</feature>
<evidence type="ECO:0000256" key="1">
    <source>
        <dbReference type="PROSITE-ProRule" id="PRU00047"/>
    </source>
</evidence>
<proteinExistence type="predicted"/>
<dbReference type="Gene3D" id="4.10.60.10">
    <property type="entry name" value="Zinc finger, CCHC-type"/>
    <property type="match status" value="1"/>
</dbReference>
<keyword evidence="5" id="KW-1185">Reference proteome</keyword>
<reference evidence="5" key="1">
    <citation type="submission" date="2016-06" db="EMBL/GenBank/DDBJ databases">
        <title>Parallel loss of symbiosis genes in relatives of nitrogen-fixing non-legume Parasponia.</title>
        <authorList>
            <person name="Van Velzen R."/>
            <person name="Holmer R."/>
            <person name="Bu F."/>
            <person name="Rutten L."/>
            <person name="Van Zeijl A."/>
            <person name="Liu W."/>
            <person name="Santuari L."/>
            <person name="Cao Q."/>
            <person name="Sharma T."/>
            <person name="Shen D."/>
            <person name="Roswanjaya Y."/>
            <person name="Wardhani T."/>
            <person name="Kalhor M.S."/>
            <person name="Jansen J."/>
            <person name="Van den Hoogen J."/>
            <person name="Gungor B."/>
            <person name="Hartog M."/>
            <person name="Hontelez J."/>
            <person name="Verver J."/>
            <person name="Yang W.-C."/>
            <person name="Schijlen E."/>
            <person name="Repin R."/>
            <person name="Schilthuizen M."/>
            <person name="Schranz E."/>
            <person name="Heidstra R."/>
            <person name="Miyata K."/>
            <person name="Fedorova E."/>
            <person name="Kohlen W."/>
            <person name="Bisseling T."/>
            <person name="Smit S."/>
            <person name="Geurts R."/>
        </authorList>
    </citation>
    <scope>NUCLEOTIDE SEQUENCE [LARGE SCALE GENOMIC DNA]</scope>
    <source>
        <strain evidence="5">cv. WU1-14</strain>
    </source>
</reference>
<dbReference type="OrthoDB" id="1731207at2759"/>
<feature type="region of interest" description="Disordered" evidence="2">
    <location>
        <begin position="58"/>
        <end position="114"/>
    </location>
</feature>
<keyword evidence="1" id="KW-0862">Zinc</keyword>
<keyword evidence="1" id="KW-0863">Zinc-finger</keyword>
<organism evidence="4 5">
    <name type="scientific">Parasponia andersonii</name>
    <name type="common">Sponia andersonii</name>
    <dbReference type="NCBI Taxonomy" id="3476"/>
    <lineage>
        <taxon>Eukaryota</taxon>
        <taxon>Viridiplantae</taxon>
        <taxon>Streptophyta</taxon>
        <taxon>Embryophyta</taxon>
        <taxon>Tracheophyta</taxon>
        <taxon>Spermatophyta</taxon>
        <taxon>Magnoliopsida</taxon>
        <taxon>eudicotyledons</taxon>
        <taxon>Gunneridae</taxon>
        <taxon>Pentapetalae</taxon>
        <taxon>rosids</taxon>
        <taxon>fabids</taxon>
        <taxon>Rosales</taxon>
        <taxon>Cannabaceae</taxon>
        <taxon>Parasponia</taxon>
    </lineage>
</organism>
<keyword evidence="1" id="KW-0479">Metal-binding</keyword>
<feature type="region of interest" description="Disordered" evidence="2">
    <location>
        <begin position="138"/>
        <end position="168"/>
    </location>
</feature>
<evidence type="ECO:0000313" key="5">
    <source>
        <dbReference type="Proteomes" id="UP000237105"/>
    </source>
</evidence>
<feature type="compositionally biased region" description="Polar residues" evidence="2">
    <location>
        <begin position="103"/>
        <end position="112"/>
    </location>
</feature>
<protein>
    <submittedName>
        <fullName evidence="4">Zinc finger, CCHC-type</fullName>
    </submittedName>
</protein>
<dbReference type="Pfam" id="PF00098">
    <property type="entry name" value="zf-CCHC"/>
    <property type="match status" value="1"/>
</dbReference>
<gene>
    <name evidence="4" type="ORF">PanWU01x14_290730</name>
</gene>
<dbReference type="EMBL" id="JXTB01000418">
    <property type="protein sequence ID" value="PON41316.1"/>
    <property type="molecule type" value="Genomic_DNA"/>
</dbReference>
<dbReference type="InterPro" id="IPR001878">
    <property type="entry name" value="Znf_CCHC"/>
</dbReference>
<dbReference type="SMART" id="SM00343">
    <property type="entry name" value="ZnF_C2HC"/>
    <property type="match status" value="1"/>
</dbReference>
<comment type="caution">
    <text evidence="4">The sequence shown here is derived from an EMBL/GenBank/DDBJ whole genome shotgun (WGS) entry which is preliminary data.</text>
</comment>
<feature type="domain" description="CCHC-type" evidence="3">
    <location>
        <begin position="116"/>
        <end position="132"/>
    </location>
</feature>
<feature type="compositionally biased region" description="Polar residues" evidence="2">
    <location>
        <begin position="62"/>
        <end position="77"/>
    </location>
</feature>
<feature type="compositionally biased region" description="Acidic residues" evidence="2">
    <location>
        <begin position="140"/>
        <end position="152"/>
    </location>
</feature>
<accession>A0A2P5AXU2</accession>
<dbReference type="PANTHER" id="PTHR35046">
    <property type="entry name" value="ZINC KNUCKLE (CCHC-TYPE) FAMILY PROTEIN"/>
    <property type="match status" value="1"/>
</dbReference>
<dbReference type="PROSITE" id="PS50158">
    <property type="entry name" value="ZF_CCHC"/>
    <property type="match status" value="1"/>
</dbReference>
<dbReference type="Proteomes" id="UP000237105">
    <property type="component" value="Unassembled WGS sequence"/>
</dbReference>
<dbReference type="GO" id="GO:0008270">
    <property type="term" value="F:zinc ion binding"/>
    <property type="evidence" value="ECO:0007669"/>
    <property type="project" value="UniProtKB-KW"/>
</dbReference>
<dbReference type="GO" id="GO:0003676">
    <property type="term" value="F:nucleic acid binding"/>
    <property type="evidence" value="ECO:0007669"/>
    <property type="project" value="InterPro"/>
</dbReference>
<evidence type="ECO:0000259" key="3">
    <source>
        <dbReference type="PROSITE" id="PS50158"/>
    </source>
</evidence>
<dbReference type="InterPro" id="IPR036875">
    <property type="entry name" value="Znf_CCHC_sf"/>
</dbReference>
<dbReference type="PANTHER" id="PTHR35046:SF9">
    <property type="entry name" value="RNA-DIRECTED DNA POLYMERASE"/>
    <property type="match status" value="1"/>
</dbReference>